<dbReference type="Gene3D" id="3.40.50.1100">
    <property type="match status" value="2"/>
</dbReference>
<dbReference type="OrthoDB" id="9808024at2"/>
<evidence type="ECO:0000256" key="9">
    <source>
        <dbReference type="PIRSR" id="PIRSR605856-50"/>
    </source>
</evidence>
<evidence type="ECO:0000256" key="5">
    <source>
        <dbReference type="ARBA" id="ARBA00022679"/>
    </source>
</evidence>
<evidence type="ECO:0000256" key="3">
    <source>
        <dbReference type="ARBA" id="ARBA00012681"/>
    </source>
</evidence>
<reference evidence="12 13" key="1">
    <citation type="submission" date="2014-02" db="EMBL/GenBank/DDBJ databases">
        <title>Kosmotoga genome sequencing.</title>
        <authorList>
            <person name="Pollo S.M."/>
            <person name="Charchuk R."/>
            <person name="Nesbo C.L."/>
        </authorList>
    </citation>
    <scope>NUCLEOTIDE SEQUENCE [LARGE SCALE GENOMIC DNA]</scope>
    <source>
        <strain evidence="12 13">S304</strain>
    </source>
</reference>
<sequence length="295" mass="31595">MSIDMIVGKTPLVSLRSLDSSGSILLKLEKNNPGGSVKDRAVMGMILYMKSRGRISEGVTVVEPTSGNTGISIAMFASKFRYKAILVMPESVSEERWKVMEELGADVILTSASGGMKEAVERAKEIVRNLENAVILDQFSNPGNPYYHEISTGPEIFQQCGNELDIFVAGIGTGGTITGAGRALKKLLPGIKIIGVEPEESAVLSGEKPGKHRIQGIGAGFVPAILDQDLLDDIITVSSGEAIEMMQWLHRKEGLLVGISSGANVAAAYRLKKSGTTGKIVTVAPDHYERYLSVF</sequence>
<dbReference type="FunFam" id="3.40.50.1100:FF:000006">
    <property type="entry name" value="Cysteine synthase"/>
    <property type="match status" value="1"/>
</dbReference>
<dbReference type="RefSeq" id="WP_068346400.1">
    <property type="nucleotide sequence ID" value="NZ_JFHK01000004.1"/>
</dbReference>
<dbReference type="NCBIfam" id="TIGR01136">
    <property type="entry name" value="cysKM"/>
    <property type="match status" value="1"/>
</dbReference>
<keyword evidence="6 9" id="KW-0663">Pyridoxal phosphate</keyword>
<keyword evidence="5" id="KW-0808">Transferase</keyword>
<dbReference type="InterPro" id="IPR005859">
    <property type="entry name" value="CysK"/>
</dbReference>
<protein>
    <recommendedName>
        <fullName evidence="3">cysteine synthase</fullName>
        <ecNumber evidence="3">2.5.1.47</ecNumber>
    </recommendedName>
</protein>
<name>A0A182C762_9BACT</name>
<dbReference type="CDD" id="cd01561">
    <property type="entry name" value="CBS_like"/>
    <property type="match status" value="1"/>
</dbReference>
<evidence type="ECO:0000256" key="2">
    <source>
        <dbReference type="ARBA" id="ARBA00007103"/>
    </source>
</evidence>
<comment type="similarity">
    <text evidence="2">Belongs to the cysteine synthase/cystathionine beta-synthase family.</text>
</comment>
<feature type="binding site" evidence="9">
    <location>
        <position position="68"/>
    </location>
    <ligand>
        <name>pyridoxal 5'-phosphate</name>
        <dbReference type="ChEBI" id="CHEBI:597326"/>
    </ligand>
</feature>
<dbReference type="GO" id="GO:0006535">
    <property type="term" value="P:cysteine biosynthetic process from serine"/>
    <property type="evidence" value="ECO:0007669"/>
    <property type="project" value="InterPro"/>
</dbReference>
<evidence type="ECO:0000256" key="8">
    <source>
        <dbReference type="ARBA" id="ARBA00047931"/>
    </source>
</evidence>
<evidence type="ECO:0000256" key="6">
    <source>
        <dbReference type="ARBA" id="ARBA00022898"/>
    </source>
</evidence>
<dbReference type="SUPFAM" id="SSF53686">
    <property type="entry name" value="Tryptophan synthase beta subunit-like PLP-dependent enzymes"/>
    <property type="match status" value="1"/>
</dbReference>
<dbReference type="NCBIfam" id="TIGR01139">
    <property type="entry name" value="cysK"/>
    <property type="match status" value="1"/>
</dbReference>
<keyword evidence="4" id="KW-0028">Amino-acid biosynthesis</keyword>
<proteinExistence type="inferred from homology"/>
<evidence type="ECO:0000256" key="10">
    <source>
        <dbReference type="PIRSR" id="PIRSR605856-51"/>
    </source>
</evidence>
<dbReference type="InterPro" id="IPR036052">
    <property type="entry name" value="TrpB-like_PALP_sf"/>
</dbReference>
<dbReference type="GO" id="GO:0004124">
    <property type="term" value="F:cysteine synthase activity"/>
    <property type="evidence" value="ECO:0007669"/>
    <property type="project" value="UniProtKB-EC"/>
</dbReference>
<accession>A0A182C762</accession>
<feature type="binding site" evidence="9">
    <location>
        <position position="260"/>
    </location>
    <ligand>
        <name>pyridoxal 5'-phosphate</name>
        <dbReference type="ChEBI" id="CHEBI:597326"/>
    </ligand>
</feature>
<dbReference type="InterPro" id="IPR001926">
    <property type="entry name" value="TrpB-like_PALP"/>
</dbReference>
<evidence type="ECO:0000256" key="1">
    <source>
        <dbReference type="ARBA" id="ARBA00001933"/>
    </source>
</evidence>
<evidence type="ECO:0000259" key="11">
    <source>
        <dbReference type="Pfam" id="PF00291"/>
    </source>
</evidence>
<comment type="catalytic activity">
    <reaction evidence="8">
        <text>O-acetyl-L-serine + hydrogen sulfide = L-cysteine + acetate</text>
        <dbReference type="Rhea" id="RHEA:14829"/>
        <dbReference type="ChEBI" id="CHEBI:29919"/>
        <dbReference type="ChEBI" id="CHEBI:30089"/>
        <dbReference type="ChEBI" id="CHEBI:35235"/>
        <dbReference type="ChEBI" id="CHEBI:58340"/>
        <dbReference type="EC" id="2.5.1.47"/>
    </reaction>
</comment>
<feature type="modified residue" description="N6-(pyridoxal phosphate)lysine" evidence="10">
    <location>
        <position position="38"/>
    </location>
</feature>
<comment type="cofactor">
    <cofactor evidence="1 9">
        <name>pyridoxal 5'-phosphate</name>
        <dbReference type="ChEBI" id="CHEBI:597326"/>
    </cofactor>
</comment>
<dbReference type="AlphaFoldDB" id="A0A182C762"/>
<dbReference type="Pfam" id="PF00291">
    <property type="entry name" value="PALP"/>
    <property type="match status" value="1"/>
</dbReference>
<dbReference type="PATRIC" id="fig|1453497.3.peg.1502"/>
<evidence type="ECO:0000313" key="13">
    <source>
        <dbReference type="Proteomes" id="UP000077339"/>
    </source>
</evidence>
<dbReference type="STRING" id="1453497.AT15_07540"/>
<evidence type="ECO:0000313" key="12">
    <source>
        <dbReference type="EMBL" id="OAA31341.1"/>
    </source>
</evidence>
<gene>
    <name evidence="12" type="ORF">AT15_07540</name>
</gene>
<dbReference type="Proteomes" id="UP000077339">
    <property type="component" value="Unassembled WGS sequence"/>
</dbReference>
<keyword evidence="7" id="KW-0198">Cysteine biosynthesis</keyword>
<dbReference type="EMBL" id="JFHK01000004">
    <property type="protein sequence ID" value="OAA31341.1"/>
    <property type="molecule type" value="Genomic_DNA"/>
</dbReference>
<organism evidence="12 13">
    <name type="scientific">Kosmotoga arenicorallina S304</name>
    <dbReference type="NCBI Taxonomy" id="1453497"/>
    <lineage>
        <taxon>Bacteria</taxon>
        <taxon>Thermotogati</taxon>
        <taxon>Thermotogota</taxon>
        <taxon>Thermotogae</taxon>
        <taxon>Kosmotogales</taxon>
        <taxon>Kosmotogaceae</taxon>
        <taxon>Kosmotoga</taxon>
    </lineage>
</organism>
<feature type="domain" description="Tryptophan synthase beta chain-like PALP" evidence="11">
    <location>
        <begin position="4"/>
        <end position="285"/>
    </location>
</feature>
<dbReference type="InterPro" id="IPR050214">
    <property type="entry name" value="Cys_Synth/Cystath_Beta-Synth"/>
</dbReference>
<dbReference type="PANTHER" id="PTHR10314">
    <property type="entry name" value="CYSTATHIONINE BETA-SYNTHASE"/>
    <property type="match status" value="1"/>
</dbReference>
<dbReference type="InterPro" id="IPR005856">
    <property type="entry name" value="Cys_synth"/>
</dbReference>
<evidence type="ECO:0000256" key="7">
    <source>
        <dbReference type="ARBA" id="ARBA00023192"/>
    </source>
</evidence>
<comment type="caution">
    <text evidence="12">The sequence shown here is derived from an EMBL/GenBank/DDBJ whole genome shotgun (WGS) entry which is preliminary data.</text>
</comment>
<feature type="binding site" evidence="9">
    <location>
        <begin position="172"/>
        <end position="176"/>
    </location>
    <ligand>
        <name>pyridoxal 5'-phosphate</name>
        <dbReference type="ChEBI" id="CHEBI:597326"/>
    </ligand>
</feature>
<dbReference type="EC" id="2.5.1.47" evidence="3"/>
<keyword evidence="13" id="KW-1185">Reference proteome</keyword>
<evidence type="ECO:0000256" key="4">
    <source>
        <dbReference type="ARBA" id="ARBA00022605"/>
    </source>
</evidence>